<organism evidence="2">
    <name type="scientific">Arfiviricetes sp</name>
    <dbReference type="NCBI Taxonomy" id="2832556"/>
    <lineage>
        <taxon>Viruses</taxon>
        <taxon>Monodnaviria</taxon>
        <taxon>Shotokuvirae</taxon>
        <taxon>Cressdnaviricota</taxon>
        <taxon>Arfiviricetes</taxon>
    </lineage>
</organism>
<sequence length="68" mass="7160">MLQAILDFIGDGIGGVMDLFGDAMTGFVALVYDGSAITELGELLLMGAVVGMALFGIRFVRSMIPFVD</sequence>
<keyword evidence="1" id="KW-0472">Membrane</keyword>
<dbReference type="EMBL" id="PQ059485">
    <property type="protein sequence ID" value="XDE70266.1"/>
    <property type="molecule type" value="Genomic_DNA"/>
</dbReference>
<accession>A0AB39A3C0</accession>
<feature type="transmembrane region" description="Helical" evidence="1">
    <location>
        <begin position="43"/>
        <end position="60"/>
    </location>
</feature>
<protein>
    <submittedName>
        <fullName evidence="2">Uncharacterized protein</fullName>
    </submittedName>
</protein>
<proteinExistence type="predicted"/>
<reference evidence="2" key="1">
    <citation type="submission" date="2024-06" db="EMBL/GenBank/DDBJ databases">
        <title>Taxonomic and functional characterisation of viruses from a lost world in the Cuatro Cienegas Basin, Mexico.</title>
        <authorList>
            <person name="Cisneros-Martinez A.M."/>
            <person name="Rodriguez-Cruz U.E."/>
            <person name="Eguiarte L.E."/>
            <person name="Souza V."/>
        </authorList>
    </citation>
    <scope>NUCLEOTIDE SEQUENCE</scope>
    <source>
        <strain evidence="2">C0N11L56</strain>
    </source>
</reference>
<keyword evidence="1" id="KW-0812">Transmembrane</keyword>
<evidence type="ECO:0000313" key="2">
    <source>
        <dbReference type="EMBL" id="XDE70266.1"/>
    </source>
</evidence>
<evidence type="ECO:0000256" key="1">
    <source>
        <dbReference type="SAM" id="Phobius"/>
    </source>
</evidence>
<name>A0AB39A3C0_9VIRU</name>
<keyword evidence="1" id="KW-1133">Transmembrane helix</keyword>